<feature type="compositionally biased region" description="Basic and acidic residues" evidence="6">
    <location>
        <begin position="822"/>
        <end position="836"/>
    </location>
</feature>
<comment type="similarity">
    <text evidence="2">Belongs to the VPS51 family.</text>
</comment>
<keyword evidence="8" id="KW-1185">Reference proteome</keyword>
<feature type="region of interest" description="Disordered" evidence="6">
    <location>
        <begin position="1"/>
        <end position="66"/>
    </location>
</feature>
<evidence type="ECO:0000256" key="6">
    <source>
        <dbReference type="SAM" id="MobiDB-lite"/>
    </source>
</evidence>
<name>A0ABR4NDQ5_9FUNG</name>
<evidence type="ECO:0000313" key="7">
    <source>
        <dbReference type="EMBL" id="KAL2917658.1"/>
    </source>
</evidence>
<feature type="compositionally biased region" description="Low complexity" evidence="6">
    <location>
        <begin position="900"/>
        <end position="909"/>
    </location>
</feature>
<feature type="region of interest" description="Disordered" evidence="6">
    <location>
        <begin position="366"/>
        <end position="399"/>
    </location>
</feature>
<comment type="caution">
    <text evidence="7">The sequence shown here is derived from an EMBL/GenBank/DDBJ whole genome shotgun (WGS) entry which is preliminary data.</text>
</comment>
<evidence type="ECO:0008006" key="9">
    <source>
        <dbReference type="Google" id="ProtNLM"/>
    </source>
</evidence>
<feature type="compositionally biased region" description="Polar residues" evidence="6">
    <location>
        <begin position="714"/>
        <end position="724"/>
    </location>
</feature>
<dbReference type="PANTHER" id="PTHR15954:SF4">
    <property type="entry name" value="VACUOLAR PROTEIN SORTING-ASSOCIATED PROTEIN 51 HOMOLOG"/>
    <property type="match status" value="1"/>
</dbReference>
<dbReference type="Proteomes" id="UP001527925">
    <property type="component" value="Unassembled WGS sequence"/>
</dbReference>
<evidence type="ECO:0000313" key="8">
    <source>
        <dbReference type="Proteomes" id="UP001527925"/>
    </source>
</evidence>
<gene>
    <name evidence="7" type="ORF">HK105_202945</name>
</gene>
<sequence>MSTPSTPGPRTSSLLSSASSRLPPSLPLSPGGRSPSLNMSDIRSVDSASPLGGSTDLTTPRPARRRRDLLKDYYGLADDSTATQGSENSGFGSEAGSQMLTDSASMLPPRSRDLYPRRADPIDIDAESYHAELAFNKMTKEMTLPELIRKDNQLITEIKDLDGSMKTLVYENYSKFIAATTTIRKMKTNAEEMESQISLLEKKITAITSSAEGVHSALASHRAKIHQLSGVHNLIKKLNFLFELPTKLSECTKKKQYAQAVLFYSKTSALLSHYRHVPIFKQIEDECASIMLDVGRRVRDKMISEKTPVRQISESVGLMLGLGSMPPLELAKEYVYRVSIQMNKLLQTESTALLAMAKTIEAPPSQALMPTTPVSLEAPGKASTTSDLSAPSAASSARPSSASGLAAASVSSATLSVSRDGPSISVSSPKAADGAQQESLAIVDHVAQFNKTFLSELGAFVDCFDAYFLRQREASVMTPSSFTDIDTLKSNLFAKNMSAEDREASRAELMRFVKDMEEKYFALIEKLLQLPDDISRVSPALYVRTLQVICEDISTTQTLRSLTKMDQRVADMSVSILNKIISGVFAKVRQEFSTRWREIRIDPALDVFTVVRQLTGWIKETLIAHALPILENFIQPEATQQIGSNVDAMVSRIRDTMLAFWTDLGNDMLHILILARLAVLWSKGSVESVFSMYSERILSTSTRGSMDSYYAPSHGSSASASTVGQRDRARATPTIAPETDLMAKAQDTAAAYRVTAQRLLTRYAELCVAGITCRIHEYAAGLEQISDGGAAQQVQQVSQVWIDLAALFESVQADLRRSIDEDPALDPRRRSMDGLKRNKSITPGMRPSGSAMMGSGSNSALAAGGGGSASALARHATMRHGPTGSGMLAQGTGSGGGSTGTSTPSGLSLRPAGASGMRYSPSSQLGPHAAAQRLAPERFDSLLNDIDKLFEERIEYLPALVDLNRAAVLNVIAKMAIKCMIESIRMIVLNTTALQQVQVDAAFIRAQFATYVTDERLLASLLDTSMHSAQQRCVDPLALLDSLASLQKRGGVVRARGADEGASRTAADAAATGKPAPCAAPAVVSTPSTLHLVCAAAFVCLLLCLMVLPTLVAMSALWTPWLRLPVCAYLAWALYDLPGASSGAWRGNGAVRDWLLGWPLWEPFRAYFPARLVVTAPVDPNRNYILGFHPHGVYCISLLANIILNPSFTSTIGLRPRIATLPINFVLPVWRDVITHLGVVSVGQDVGGRNEVLTQCAALCPPDN</sequence>
<feature type="region of interest" description="Disordered" evidence="6">
    <location>
        <begin position="78"/>
        <end position="97"/>
    </location>
</feature>
<feature type="coiled-coil region" evidence="5">
    <location>
        <begin position="183"/>
        <end position="210"/>
    </location>
</feature>
<feature type="compositionally biased region" description="Low complexity" evidence="6">
    <location>
        <begin position="848"/>
        <end position="862"/>
    </location>
</feature>
<feature type="compositionally biased region" description="Polar residues" evidence="6">
    <location>
        <begin position="80"/>
        <end position="97"/>
    </location>
</feature>
<feature type="region of interest" description="Disordered" evidence="6">
    <location>
        <begin position="713"/>
        <end position="732"/>
    </location>
</feature>
<dbReference type="Pfam" id="PF03982">
    <property type="entry name" value="DAGAT"/>
    <property type="match status" value="1"/>
</dbReference>
<dbReference type="Pfam" id="PF08700">
    <property type="entry name" value="VPS51_Exo84_N"/>
    <property type="match status" value="1"/>
</dbReference>
<keyword evidence="5" id="KW-0175">Coiled coil</keyword>
<evidence type="ECO:0000256" key="1">
    <source>
        <dbReference type="ARBA" id="ARBA00005420"/>
    </source>
</evidence>
<proteinExistence type="inferred from homology"/>
<organism evidence="7 8">
    <name type="scientific">Polyrhizophydium stewartii</name>
    <dbReference type="NCBI Taxonomy" id="2732419"/>
    <lineage>
        <taxon>Eukaryota</taxon>
        <taxon>Fungi</taxon>
        <taxon>Fungi incertae sedis</taxon>
        <taxon>Chytridiomycota</taxon>
        <taxon>Chytridiomycota incertae sedis</taxon>
        <taxon>Chytridiomycetes</taxon>
        <taxon>Rhizophydiales</taxon>
        <taxon>Rhizophydiales incertae sedis</taxon>
        <taxon>Polyrhizophydium</taxon>
    </lineage>
</organism>
<protein>
    <recommendedName>
        <fullName evidence="9">Vacuolar protein sorting-associated protein 51 homolog</fullName>
    </recommendedName>
</protein>
<comment type="similarity">
    <text evidence="1">Belongs to the diacylglycerol acyltransferase family.</text>
</comment>
<evidence type="ECO:0000256" key="2">
    <source>
        <dbReference type="ARBA" id="ARBA00006080"/>
    </source>
</evidence>
<feature type="compositionally biased region" description="Low complexity" evidence="6">
    <location>
        <begin position="382"/>
        <end position="399"/>
    </location>
</feature>
<feature type="compositionally biased region" description="Low complexity" evidence="6">
    <location>
        <begin position="1"/>
        <end position="37"/>
    </location>
</feature>
<reference evidence="7 8" key="1">
    <citation type="submission" date="2023-09" db="EMBL/GenBank/DDBJ databases">
        <title>Pangenome analysis of Batrachochytrium dendrobatidis and related Chytrids.</title>
        <authorList>
            <person name="Yacoub M.N."/>
            <person name="Stajich J.E."/>
            <person name="James T.Y."/>
        </authorList>
    </citation>
    <scope>NUCLEOTIDE SEQUENCE [LARGE SCALE GENOMIC DNA]</scope>
    <source>
        <strain evidence="7 8">JEL0888</strain>
    </source>
</reference>
<evidence type="ECO:0000256" key="4">
    <source>
        <dbReference type="ARBA" id="ARBA00023315"/>
    </source>
</evidence>
<dbReference type="InterPro" id="IPR007130">
    <property type="entry name" value="DAGAT"/>
</dbReference>
<dbReference type="InterPro" id="IPR014812">
    <property type="entry name" value="Vps51"/>
</dbReference>
<evidence type="ECO:0000256" key="5">
    <source>
        <dbReference type="SAM" id="Coils"/>
    </source>
</evidence>
<feature type="region of interest" description="Disordered" evidence="6">
    <location>
        <begin position="822"/>
        <end position="866"/>
    </location>
</feature>
<keyword evidence="3" id="KW-0808">Transferase</keyword>
<dbReference type="EMBL" id="JADGIZ020000010">
    <property type="protein sequence ID" value="KAL2917658.1"/>
    <property type="molecule type" value="Genomic_DNA"/>
</dbReference>
<keyword evidence="4" id="KW-0012">Acyltransferase</keyword>
<feature type="region of interest" description="Disordered" evidence="6">
    <location>
        <begin position="878"/>
        <end position="931"/>
    </location>
</feature>
<evidence type="ECO:0000256" key="3">
    <source>
        <dbReference type="ARBA" id="ARBA00022679"/>
    </source>
</evidence>
<accession>A0ABR4NDQ5</accession>
<dbReference type="PANTHER" id="PTHR15954">
    <property type="entry name" value="VACUOLAR PROTEIN SORTING-ASSOCIATED PROTEIN 51 HOMOLOG"/>
    <property type="match status" value="1"/>
</dbReference>